<dbReference type="Gene3D" id="3.40.50.1440">
    <property type="entry name" value="Tubulin/FtsZ, GTPase domain"/>
    <property type="match status" value="1"/>
</dbReference>
<name>A0A4Y1ZQ70_ARAVE</name>
<dbReference type="OrthoDB" id="1662883at2759"/>
<dbReference type="EMBL" id="BGPR01076338">
    <property type="protein sequence ID" value="GBL60598.1"/>
    <property type="molecule type" value="Genomic_DNA"/>
</dbReference>
<comment type="caution">
    <text evidence="1">The sequence shown here is derived from an EMBL/GenBank/DDBJ whole genome shotgun (WGS) entry which is preliminary data.</text>
</comment>
<sequence>MPAGHATGQSLSIHLRSPRPVTVPVRNKSTANPHFHSVSLTKSSHLTASVHRHIWECGKYVPRAILLDLEPGTMDSVRSGPFGQLFRPDNFIFGEFRLLLKVVVPVQEKYLVFVTELVIG</sequence>
<dbReference type="PANTHER" id="PTHR36527">
    <property type="entry name" value="OS01G0282866 PROTEIN"/>
    <property type="match status" value="1"/>
</dbReference>
<accession>A0A4Y1ZQ70</accession>
<keyword evidence="2" id="KW-1185">Reference proteome</keyword>
<gene>
    <name evidence="1" type="ORF">AVEN_71778_1</name>
</gene>
<reference evidence="1 2" key="1">
    <citation type="journal article" date="2019" name="Sci. Rep.">
        <title>Orb-weaving spider Araneus ventricosus genome elucidates the spidroin gene catalogue.</title>
        <authorList>
            <person name="Kono N."/>
            <person name="Nakamura H."/>
            <person name="Ohtoshi R."/>
            <person name="Moran D.A.P."/>
            <person name="Shinohara A."/>
            <person name="Yoshida Y."/>
            <person name="Fujiwara M."/>
            <person name="Mori M."/>
            <person name="Tomita M."/>
            <person name="Arakawa K."/>
        </authorList>
    </citation>
    <scope>NUCLEOTIDE SEQUENCE [LARGE SCALE GENOMIC DNA]</scope>
</reference>
<protein>
    <submittedName>
        <fullName evidence="1">Uncharacterized protein</fullName>
    </submittedName>
</protein>
<evidence type="ECO:0000313" key="1">
    <source>
        <dbReference type="EMBL" id="GBL60598.1"/>
    </source>
</evidence>
<evidence type="ECO:0000313" key="2">
    <source>
        <dbReference type="Proteomes" id="UP000499080"/>
    </source>
</evidence>
<proteinExistence type="predicted"/>
<dbReference type="PANTHER" id="PTHR36527:SF3">
    <property type="entry name" value="OS01G0282866 PROTEIN"/>
    <property type="match status" value="1"/>
</dbReference>
<dbReference type="AlphaFoldDB" id="A0A4Y1ZQ70"/>
<organism evidence="1 2">
    <name type="scientific">Araneus ventricosus</name>
    <name type="common">Orbweaver spider</name>
    <name type="synonym">Epeira ventricosa</name>
    <dbReference type="NCBI Taxonomy" id="182803"/>
    <lineage>
        <taxon>Eukaryota</taxon>
        <taxon>Metazoa</taxon>
        <taxon>Ecdysozoa</taxon>
        <taxon>Arthropoda</taxon>
        <taxon>Chelicerata</taxon>
        <taxon>Arachnida</taxon>
        <taxon>Araneae</taxon>
        <taxon>Araneomorphae</taxon>
        <taxon>Entelegynae</taxon>
        <taxon>Araneoidea</taxon>
        <taxon>Araneidae</taxon>
        <taxon>Araneus</taxon>
    </lineage>
</organism>
<dbReference type="Proteomes" id="UP000499080">
    <property type="component" value="Unassembled WGS sequence"/>
</dbReference>
<dbReference type="InterPro" id="IPR036525">
    <property type="entry name" value="Tubulin/FtsZ_GTPase_sf"/>
</dbReference>
<dbReference type="SUPFAM" id="SSF52490">
    <property type="entry name" value="Tubulin nucleotide-binding domain-like"/>
    <property type="match status" value="1"/>
</dbReference>